<keyword evidence="2" id="KW-1185">Reference proteome</keyword>
<dbReference type="AlphaFoldDB" id="A0A6I9X354"/>
<keyword evidence="1" id="KW-0472">Membrane</keyword>
<keyword evidence="1" id="KW-0812">Transmembrane</keyword>
<evidence type="ECO:0000313" key="3">
    <source>
        <dbReference type="RefSeq" id="XP_013909724.1"/>
    </source>
</evidence>
<reference evidence="3" key="1">
    <citation type="submission" date="2025-08" db="UniProtKB">
        <authorList>
            <consortium name="RefSeq"/>
        </authorList>
    </citation>
    <scope>IDENTIFICATION</scope>
    <source>
        <tissue evidence="3">Skeletal muscle</tissue>
    </source>
</reference>
<evidence type="ECO:0000256" key="1">
    <source>
        <dbReference type="SAM" id="Phobius"/>
    </source>
</evidence>
<proteinExistence type="predicted"/>
<gene>
    <name evidence="3" type="primary">LOC106539453</name>
</gene>
<dbReference type="GeneID" id="106539453"/>
<sequence>MGFTEILEHVGSMGRFQIVYVSLISIPVLMMACHMMLQNFTAGTPDHYCATVRDAAPRNQSSEDEALLGVSLPMGENPKPAECHRFRQKPWWRSNGTAGNDTQMETEPCRDGWVYNRSIFHETIVTEVRAEVACIQK</sequence>
<name>A0A6I9X354_9SAUR</name>
<dbReference type="RefSeq" id="XP_013909724.1">
    <property type="nucleotide sequence ID" value="XM_014054249.1"/>
</dbReference>
<protein>
    <submittedName>
        <fullName evidence="3">Solute carrier family 22 member 24-like</fullName>
    </submittedName>
</protein>
<dbReference type="KEGG" id="tsr:106539453"/>
<dbReference type="OrthoDB" id="2544694at2759"/>
<evidence type="ECO:0000313" key="2">
    <source>
        <dbReference type="Proteomes" id="UP000504617"/>
    </source>
</evidence>
<accession>A0A6I9X354</accession>
<organism evidence="2 3">
    <name type="scientific">Thamnophis sirtalis</name>
    <dbReference type="NCBI Taxonomy" id="35019"/>
    <lineage>
        <taxon>Eukaryota</taxon>
        <taxon>Metazoa</taxon>
        <taxon>Chordata</taxon>
        <taxon>Craniata</taxon>
        <taxon>Vertebrata</taxon>
        <taxon>Euteleostomi</taxon>
        <taxon>Lepidosauria</taxon>
        <taxon>Squamata</taxon>
        <taxon>Bifurcata</taxon>
        <taxon>Unidentata</taxon>
        <taxon>Episquamata</taxon>
        <taxon>Toxicofera</taxon>
        <taxon>Serpentes</taxon>
        <taxon>Colubroidea</taxon>
        <taxon>Colubridae</taxon>
        <taxon>Natricinae</taxon>
        <taxon>Thamnophis</taxon>
    </lineage>
</organism>
<dbReference type="Proteomes" id="UP000504617">
    <property type="component" value="Unplaced"/>
</dbReference>
<feature type="transmembrane region" description="Helical" evidence="1">
    <location>
        <begin position="18"/>
        <end position="37"/>
    </location>
</feature>
<keyword evidence="1" id="KW-1133">Transmembrane helix</keyword>